<feature type="compositionally biased region" description="Low complexity" evidence="2">
    <location>
        <begin position="112"/>
        <end position="122"/>
    </location>
</feature>
<dbReference type="GO" id="GO:0003677">
    <property type="term" value="F:DNA binding"/>
    <property type="evidence" value="ECO:0007669"/>
    <property type="project" value="UniProtKB-KW"/>
</dbReference>
<keyword evidence="1" id="KW-0863">Zinc-finger</keyword>
<dbReference type="InterPro" id="IPR032200">
    <property type="entry name" value="COE_DBD"/>
</dbReference>
<feature type="region of interest" description="Disordered" evidence="2">
    <location>
        <begin position="1"/>
        <end position="32"/>
    </location>
</feature>
<evidence type="ECO:0000313" key="5">
    <source>
        <dbReference type="RefSeq" id="XP_036697151.1"/>
    </source>
</evidence>
<protein>
    <submittedName>
        <fullName evidence="5">Uncharacterized protein LOC118889510</fullName>
    </submittedName>
</protein>
<comment type="subcellular location">
    <subcellularLocation>
        <location evidence="1">Nucleus</location>
    </subcellularLocation>
</comment>
<reference evidence="5" key="1">
    <citation type="submission" date="2025-08" db="UniProtKB">
        <authorList>
            <consortium name="RefSeq"/>
        </authorList>
    </citation>
    <scope>IDENTIFICATION</scope>
    <source>
        <tissue evidence="5">Epidermis and Blubber</tissue>
    </source>
</reference>
<dbReference type="KEGG" id="bmus:118889510"/>
<dbReference type="Proteomes" id="UP000694857">
    <property type="component" value="Unplaced"/>
</dbReference>
<evidence type="ECO:0000259" key="3">
    <source>
        <dbReference type="Pfam" id="PF16422"/>
    </source>
</evidence>
<dbReference type="RefSeq" id="XP_036697151.1">
    <property type="nucleotide sequence ID" value="XM_036841256.1"/>
</dbReference>
<dbReference type="AlphaFoldDB" id="A0A8B8WIX7"/>
<dbReference type="PANTHER" id="PTHR10747">
    <property type="entry name" value="TRANSCRIPTION FACTOR COE FAMILY MEMBER"/>
    <property type="match status" value="1"/>
</dbReference>
<evidence type="ECO:0000256" key="2">
    <source>
        <dbReference type="SAM" id="MobiDB-lite"/>
    </source>
</evidence>
<accession>A0A8B8WIX7</accession>
<sequence>MTLEVAKPAARERIQRSGSSMKEEQLGSGRNAVRTWMQGAGVLDANTATQSGVGLARAHFEKQPLPICGNPPSSASSWSSTTDRASPRRSRGQPWWGSWRRKKTPAAKRPITGFTTGSSSSTAVVRLPSGLRRHPGAPGEGGGRGELQADEDPEQISVIRHPRGKPASPKLRQKRFHLSGSRAAASASAYLGPGMRTQRDFYVRLVDAMTKQ</sequence>
<feature type="region of interest" description="Disordered" evidence="2">
    <location>
        <begin position="63"/>
        <end position="179"/>
    </location>
</feature>
<dbReference type="GO" id="GO:0008270">
    <property type="term" value="F:zinc ion binding"/>
    <property type="evidence" value="ECO:0007669"/>
    <property type="project" value="UniProtKB-KW"/>
</dbReference>
<dbReference type="Gene3D" id="2.60.40.3180">
    <property type="entry name" value="Transcription factor COE1, DNA-binding domain"/>
    <property type="match status" value="1"/>
</dbReference>
<dbReference type="GeneID" id="118889510"/>
<feature type="non-terminal residue" evidence="5">
    <location>
        <position position="212"/>
    </location>
</feature>
<evidence type="ECO:0000313" key="4">
    <source>
        <dbReference type="Proteomes" id="UP000694857"/>
    </source>
</evidence>
<organism evidence="4 5">
    <name type="scientific">Balaenoptera musculus</name>
    <name type="common">Blue whale</name>
    <dbReference type="NCBI Taxonomy" id="9771"/>
    <lineage>
        <taxon>Eukaryota</taxon>
        <taxon>Metazoa</taxon>
        <taxon>Chordata</taxon>
        <taxon>Craniata</taxon>
        <taxon>Vertebrata</taxon>
        <taxon>Euteleostomi</taxon>
        <taxon>Mammalia</taxon>
        <taxon>Eutheria</taxon>
        <taxon>Laurasiatheria</taxon>
        <taxon>Artiodactyla</taxon>
        <taxon>Whippomorpha</taxon>
        <taxon>Cetacea</taxon>
        <taxon>Mysticeti</taxon>
        <taxon>Balaenopteridae</taxon>
        <taxon>Balaenoptera</taxon>
    </lineage>
</organism>
<feature type="compositionally biased region" description="Basic and acidic residues" evidence="2">
    <location>
        <begin position="9"/>
        <end position="25"/>
    </location>
</feature>
<feature type="domain" description="Transcription factor COE DNA-binding" evidence="3">
    <location>
        <begin position="24"/>
        <end position="64"/>
    </location>
</feature>
<keyword evidence="1" id="KW-0479">Metal-binding</keyword>
<dbReference type="InterPro" id="IPR038173">
    <property type="entry name" value="COE_DBD_sf"/>
</dbReference>
<dbReference type="GO" id="GO:0005634">
    <property type="term" value="C:nucleus"/>
    <property type="evidence" value="ECO:0007669"/>
    <property type="project" value="UniProtKB-SubCell"/>
</dbReference>
<keyword evidence="4" id="KW-1185">Reference proteome</keyword>
<keyword evidence="1" id="KW-0805">Transcription regulation</keyword>
<proteinExistence type="inferred from homology"/>
<keyword evidence="1" id="KW-0238">DNA-binding</keyword>
<keyword evidence="1" id="KW-0862">Zinc</keyword>
<dbReference type="OrthoDB" id="25246at2759"/>
<gene>
    <name evidence="5" type="primary">LOC118889510</name>
</gene>
<feature type="compositionally biased region" description="Low complexity" evidence="2">
    <location>
        <begin position="73"/>
        <end position="84"/>
    </location>
</feature>
<evidence type="ECO:0000256" key="1">
    <source>
        <dbReference type="RuleBase" id="RU004489"/>
    </source>
</evidence>
<name>A0A8B8WIX7_BALMU</name>
<dbReference type="InterPro" id="IPR003523">
    <property type="entry name" value="Transcription_factor_COE"/>
</dbReference>
<dbReference type="Pfam" id="PF16422">
    <property type="entry name" value="COE1_DBD"/>
    <property type="match status" value="1"/>
</dbReference>
<dbReference type="GO" id="GO:0006355">
    <property type="term" value="P:regulation of DNA-templated transcription"/>
    <property type="evidence" value="ECO:0007669"/>
    <property type="project" value="InterPro"/>
</dbReference>
<keyword evidence="1" id="KW-0217">Developmental protein</keyword>
<keyword evidence="1" id="KW-0539">Nucleus</keyword>
<keyword evidence="1" id="KW-0804">Transcription</keyword>
<comment type="similarity">
    <text evidence="1">Belongs to the COE family.</text>
</comment>